<evidence type="ECO:0000313" key="1">
    <source>
        <dbReference type="EMBL" id="RSL15524.1"/>
    </source>
</evidence>
<organism evidence="1 2">
    <name type="scientific">Edaphobacter aggregans</name>
    <dbReference type="NCBI Taxonomy" id="570835"/>
    <lineage>
        <taxon>Bacteria</taxon>
        <taxon>Pseudomonadati</taxon>
        <taxon>Acidobacteriota</taxon>
        <taxon>Terriglobia</taxon>
        <taxon>Terriglobales</taxon>
        <taxon>Acidobacteriaceae</taxon>
        <taxon>Edaphobacter</taxon>
    </lineage>
</organism>
<dbReference type="CDD" id="cd07432">
    <property type="entry name" value="PHP_HisPPase"/>
    <property type="match status" value="1"/>
</dbReference>
<accession>A0A428MF98</accession>
<dbReference type="NCBIfam" id="NF038032">
    <property type="entry name" value="CehA_McbA_metalo"/>
    <property type="match status" value="1"/>
</dbReference>
<dbReference type="AlphaFoldDB" id="A0A428MF98"/>
<reference evidence="1 2" key="1">
    <citation type="submission" date="2018-12" db="EMBL/GenBank/DDBJ databases">
        <title>Sequencing of bacterial isolates from soil warming experiment in Harvard Forest, Massachusetts, USA.</title>
        <authorList>
            <person name="Deangelis K."/>
        </authorList>
    </citation>
    <scope>NUCLEOTIDE SEQUENCE [LARGE SCALE GENOMIC DNA]</scope>
    <source>
        <strain evidence="1 2">EB153</strain>
    </source>
</reference>
<name>A0A428MF98_9BACT</name>
<protein>
    <submittedName>
        <fullName evidence="1">Putative metal-dependent phosphoesterase TrpH</fullName>
    </submittedName>
</protein>
<dbReference type="InterPro" id="IPR016195">
    <property type="entry name" value="Pol/histidinol_Pase-like"/>
</dbReference>
<dbReference type="Proteomes" id="UP000269669">
    <property type="component" value="Unassembled WGS sequence"/>
</dbReference>
<dbReference type="SUPFAM" id="SSF89550">
    <property type="entry name" value="PHP domain-like"/>
    <property type="match status" value="1"/>
</dbReference>
<dbReference type="RefSeq" id="WP_125484257.1">
    <property type="nucleotide sequence ID" value="NZ_RSDW01000001.1"/>
</dbReference>
<proteinExistence type="predicted"/>
<dbReference type="PANTHER" id="PTHR42924">
    <property type="entry name" value="EXONUCLEASE"/>
    <property type="match status" value="1"/>
</dbReference>
<dbReference type="InterPro" id="IPR052018">
    <property type="entry name" value="PHP_domain"/>
</dbReference>
<dbReference type="GO" id="GO:0004534">
    <property type="term" value="F:5'-3' RNA exonuclease activity"/>
    <property type="evidence" value="ECO:0007669"/>
    <property type="project" value="TreeGrafter"/>
</dbReference>
<dbReference type="PANTHER" id="PTHR42924:SF3">
    <property type="entry name" value="POLYMERASE_HISTIDINOL PHOSPHATASE N-TERMINAL DOMAIN-CONTAINING PROTEIN"/>
    <property type="match status" value="1"/>
</dbReference>
<dbReference type="GO" id="GO:0035312">
    <property type="term" value="F:5'-3' DNA exonuclease activity"/>
    <property type="evidence" value="ECO:0007669"/>
    <property type="project" value="TreeGrafter"/>
</dbReference>
<sequence length="481" mass="52323">MAAGLAVGEAQQPAADMVLHRPITYADRQTYVEVPFDVGEGVTRITVDCSYTEREKHTVIDLGMFDGERFRGWSGGNKSSFTISETDATPSYLPGTIRPGRWKLILGVPNIEQGVSSEFTARIHFERKGDIAAVSTFSAAPLRTGNAWYRGDLHMHDAHSDGSCLSRSGHKVPCPLYKTVEAAASRGLDFIAISDHNTTSQFNVMRELQPYFDNLLLMPAREITTFQGHANVFGTTAFLDFRLTSPSVPDINTLLQNVREVHGMFSINHPGLPSGAACMGCGWSVPNTDFSKVDSIEIVNGGSVEGPYSGVPFWQEELNKGFRIPGIAGSDNHNADLPPEARSAVGHPTTVVYAPELSERAILQGIRAGHVFVDVDGTRDRVIEFTARVGSQSASMGDAMRAASGERVQFAVRTIGLAGAHVEIIQDGRVTDLLDGTPIKLADQTREFTYQSDGAKHWIRVNVRSETGALLILGNPVYLNY</sequence>
<evidence type="ECO:0000313" key="2">
    <source>
        <dbReference type="Proteomes" id="UP000269669"/>
    </source>
</evidence>
<comment type="caution">
    <text evidence="1">The sequence shown here is derived from an EMBL/GenBank/DDBJ whole genome shotgun (WGS) entry which is preliminary data.</text>
</comment>
<gene>
    <name evidence="1" type="ORF">EDE15_1014</name>
</gene>
<keyword evidence="2" id="KW-1185">Reference proteome</keyword>
<dbReference type="OrthoDB" id="9804333at2"/>
<dbReference type="Gene3D" id="3.20.20.140">
    <property type="entry name" value="Metal-dependent hydrolases"/>
    <property type="match status" value="1"/>
</dbReference>
<dbReference type="EMBL" id="RSDW01000001">
    <property type="protein sequence ID" value="RSL15524.1"/>
    <property type="molecule type" value="Genomic_DNA"/>
</dbReference>